<proteinExistence type="predicted"/>
<protein>
    <submittedName>
        <fullName evidence="1">Uncharacterized protein</fullName>
    </submittedName>
</protein>
<dbReference type="Proteomes" id="UP001152320">
    <property type="component" value="Chromosome 19"/>
</dbReference>
<evidence type="ECO:0000313" key="2">
    <source>
        <dbReference type="Proteomes" id="UP001152320"/>
    </source>
</evidence>
<accession>A0A9Q0YIT0</accession>
<organism evidence="1 2">
    <name type="scientific">Holothuria leucospilota</name>
    <name type="common">Black long sea cucumber</name>
    <name type="synonym">Mertensiothuria leucospilota</name>
    <dbReference type="NCBI Taxonomy" id="206669"/>
    <lineage>
        <taxon>Eukaryota</taxon>
        <taxon>Metazoa</taxon>
        <taxon>Echinodermata</taxon>
        <taxon>Eleutherozoa</taxon>
        <taxon>Echinozoa</taxon>
        <taxon>Holothuroidea</taxon>
        <taxon>Aspidochirotacea</taxon>
        <taxon>Aspidochirotida</taxon>
        <taxon>Holothuriidae</taxon>
        <taxon>Holothuria</taxon>
    </lineage>
</organism>
<evidence type="ECO:0000313" key="1">
    <source>
        <dbReference type="EMBL" id="KAJ8023288.1"/>
    </source>
</evidence>
<dbReference type="EMBL" id="JAIZAY010000019">
    <property type="protein sequence ID" value="KAJ8023288.1"/>
    <property type="molecule type" value="Genomic_DNA"/>
</dbReference>
<dbReference type="AlphaFoldDB" id="A0A9Q0YIT0"/>
<comment type="caution">
    <text evidence="1">The sequence shown here is derived from an EMBL/GenBank/DDBJ whole genome shotgun (WGS) entry which is preliminary data.</text>
</comment>
<name>A0A9Q0YIT0_HOLLE</name>
<sequence length="105" mass="12335">MPPLLNTLPTHMVYRVPPHGALGVPHDVPSAPHTVQRVPHMVPRVLLTDAINRRYLILPTYLCIFLLRILRIHHLHHRLLLHLRNETCWGLHTFHDVIYQMTSRQ</sequence>
<gene>
    <name evidence="1" type="ORF">HOLleu_35658</name>
</gene>
<reference evidence="1" key="1">
    <citation type="submission" date="2021-10" db="EMBL/GenBank/DDBJ databases">
        <title>Tropical sea cucumber genome reveals ecological adaptation and Cuvierian tubules defense mechanism.</title>
        <authorList>
            <person name="Chen T."/>
        </authorList>
    </citation>
    <scope>NUCLEOTIDE SEQUENCE</scope>
    <source>
        <strain evidence="1">Nanhai2018</strain>
        <tissue evidence="1">Muscle</tissue>
    </source>
</reference>
<keyword evidence="2" id="KW-1185">Reference proteome</keyword>